<dbReference type="RefSeq" id="WP_199111013.1">
    <property type="nucleotide sequence ID" value="NZ_JAHWXQ010000004.1"/>
</dbReference>
<reference evidence="1 2" key="1">
    <citation type="submission" date="2021-07" db="EMBL/GenBank/DDBJ databases">
        <authorList>
            <person name="Kim M.K."/>
        </authorList>
    </citation>
    <scope>NUCLEOTIDE SEQUENCE [LARGE SCALE GENOMIC DNA]</scope>
    <source>
        <strain evidence="1 2">HLY7-15</strain>
    </source>
</reference>
<dbReference type="PANTHER" id="PTHR43857">
    <property type="entry name" value="BLR7761 PROTEIN"/>
    <property type="match status" value="1"/>
</dbReference>
<dbReference type="InterPro" id="IPR035959">
    <property type="entry name" value="RutC-like_sf"/>
</dbReference>
<comment type="caution">
    <text evidence="1">The sequence shown here is derived from an EMBL/GenBank/DDBJ whole genome shotgun (WGS) entry which is preliminary data.</text>
</comment>
<proteinExistence type="predicted"/>
<evidence type="ECO:0000313" key="2">
    <source>
        <dbReference type="Proteomes" id="UP000774935"/>
    </source>
</evidence>
<organism evidence="1 2">
    <name type="scientific">Pontibacter populi</name>
    <dbReference type="NCBI Taxonomy" id="890055"/>
    <lineage>
        <taxon>Bacteria</taxon>
        <taxon>Pseudomonadati</taxon>
        <taxon>Bacteroidota</taxon>
        <taxon>Cytophagia</taxon>
        <taxon>Cytophagales</taxon>
        <taxon>Hymenobacteraceae</taxon>
        <taxon>Pontibacter</taxon>
    </lineage>
</organism>
<dbReference type="EMBL" id="JAHWXQ010000004">
    <property type="protein sequence ID" value="MBW3366388.1"/>
    <property type="molecule type" value="Genomic_DNA"/>
</dbReference>
<evidence type="ECO:0000313" key="1">
    <source>
        <dbReference type="EMBL" id="MBW3366388.1"/>
    </source>
</evidence>
<dbReference type="InterPro" id="IPR006175">
    <property type="entry name" value="YjgF/YER057c/UK114"/>
</dbReference>
<sequence>MKRQNISSGAVWEDIIGYSRAVRVGNVIEVAGTTATDGDQVIGKGNAYEQTKFILQKIEKALEAAGATMEDVVRTRMFVTDISQWEEIGRAHGEVFRTIKPASTMVQVSALINPELLVEIEVTALLSAEHPQTEGFSLR</sequence>
<dbReference type="PANTHER" id="PTHR43857:SF1">
    <property type="entry name" value="YJGH FAMILY PROTEIN"/>
    <property type="match status" value="1"/>
</dbReference>
<dbReference type="Gene3D" id="3.30.1330.40">
    <property type="entry name" value="RutC-like"/>
    <property type="match status" value="1"/>
</dbReference>
<dbReference type="Proteomes" id="UP000774935">
    <property type="component" value="Unassembled WGS sequence"/>
</dbReference>
<dbReference type="CDD" id="cd06154">
    <property type="entry name" value="YjgF_YER057c_UK114_like_6"/>
    <property type="match status" value="1"/>
</dbReference>
<accession>A0ABS6XEI7</accession>
<gene>
    <name evidence="1" type="ORF">KYK27_15100</name>
</gene>
<protein>
    <submittedName>
        <fullName evidence="1">RidA family protein</fullName>
    </submittedName>
</protein>
<keyword evidence="2" id="KW-1185">Reference proteome</keyword>
<dbReference type="SUPFAM" id="SSF55298">
    <property type="entry name" value="YjgF-like"/>
    <property type="match status" value="1"/>
</dbReference>
<dbReference type="Pfam" id="PF01042">
    <property type="entry name" value="Ribonuc_L-PSP"/>
    <property type="match status" value="1"/>
</dbReference>
<name>A0ABS6XEI7_9BACT</name>